<dbReference type="Proteomes" id="UP000813462">
    <property type="component" value="Unassembled WGS sequence"/>
</dbReference>
<dbReference type="Pfam" id="PF01554">
    <property type="entry name" value="MatE"/>
    <property type="match status" value="1"/>
</dbReference>
<organism evidence="4 5">
    <name type="scientific">Ziziphus jujuba var. spinosa</name>
    <dbReference type="NCBI Taxonomy" id="714518"/>
    <lineage>
        <taxon>Eukaryota</taxon>
        <taxon>Viridiplantae</taxon>
        <taxon>Streptophyta</taxon>
        <taxon>Embryophyta</taxon>
        <taxon>Tracheophyta</taxon>
        <taxon>Spermatophyta</taxon>
        <taxon>Magnoliopsida</taxon>
        <taxon>eudicotyledons</taxon>
        <taxon>Gunneridae</taxon>
        <taxon>Pentapetalae</taxon>
        <taxon>rosids</taxon>
        <taxon>fabids</taxon>
        <taxon>Rosales</taxon>
        <taxon>Rhamnaceae</taxon>
        <taxon>Paliureae</taxon>
        <taxon>Ziziphus</taxon>
    </lineage>
</organism>
<sequence length="641" mass="70912">MDSKNENLSLSAPLITVYDQEGLHGVENDQRKCESGIWRNEILEEVKKQLWLAGPLIAVNLLKKLIQVISLMFAGHLDELSLSAASMAKSFVSMIGFGLLLSLFHFLLIIYLYIYIYMCVKSFSGQNASIAAEAGNYAIFLIPSLFGYAILQCQIRFLQSQNMIFPLLLIAGFTTLFHIFVCWVLLFESGVGNRGAALANSISYWINVISLVLYVKFSSSCAKTWTGFSKEAFHDIISFLRLAVPSASMSCLEFWSFEVLVLLSGILPYPDLEASVLSIRSLPQSPLLILNPSIEKMERDQEQMPYSNTPQVQVGEENGGENGRDEKNDRKSQIIKEVKKQLWLAGPLIAVNILLFCLQVISVMFVGHLGELPLSGASVGTSFASVTGQAYGAKQYDMMGIYTQRAMFILLLASIPLAVIWANTRSILTSVGQNAAIAAEAGQYARFMIPSIFAYGLLQCFIRFLQTQHIVFPMRSCLGKFHLLLDQCAIVGTLCQILVFMCKNLDRVFKGIFSKHPCFLKLAIPSAVMICKVLPLHANGAYNVVFATLMNSLEMWSFEMLVLFSGLLPNHKLETSVLSISLNTVGTVCMIPSGLGAAVRECKRMWVPSAVLLAFVFHVGGKAKKATKRIHDSKIPVHVVS</sequence>
<comment type="caution">
    <text evidence="4">The sequence shown here is derived from an EMBL/GenBank/DDBJ whole genome shotgun (WGS) entry which is preliminary data.</text>
</comment>
<dbReference type="PANTHER" id="PTHR11206">
    <property type="entry name" value="MULTIDRUG RESISTANCE PROTEIN"/>
    <property type="match status" value="1"/>
</dbReference>
<evidence type="ECO:0000256" key="2">
    <source>
        <dbReference type="RuleBase" id="RU004914"/>
    </source>
</evidence>
<proteinExistence type="inferred from homology"/>
<accession>A0A978VE64</accession>
<reference evidence="4" key="1">
    <citation type="journal article" date="2021" name="Front. Plant Sci.">
        <title>Chromosome-Scale Genome Assembly for Chinese Sour Jujube and Insights Into Its Genome Evolution and Domestication Signature.</title>
        <authorList>
            <person name="Shen L.-Y."/>
            <person name="Luo H."/>
            <person name="Wang X.-L."/>
            <person name="Wang X.-M."/>
            <person name="Qiu X.-J."/>
            <person name="Liu H."/>
            <person name="Zhou S.-S."/>
            <person name="Jia K.-H."/>
            <person name="Nie S."/>
            <person name="Bao Y.-T."/>
            <person name="Zhang R.-G."/>
            <person name="Yun Q.-Z."/>
            <person name="Chai Y.-H."/>
            <person name="Lu J.-Y."/>
            <person name="Li Y."/>
            <person name="Zhao S.-W."/>
            <person name="Mao J.-F."/>
            <person name="Jia S.-G."/>
            <person name="Mao Y.-M."/>
        </authorList>
    </citation>
    <scope>NUCLEOTIDE SEQUENCE</scope>
    <source>
        <strain evidence="4">AT0</strain>
        <tissue evidence="4">Leaf</tissue>
    </source>
</reference>
<protein>
    <recommendedName>
        <fullName evidence="2">Protein DETOXIFICATION</fullName>
    </recommendedName>
    <alternativeName>
        <fullName evidence="2">Multidrug and toxic compound extrusion protein</fullName>
    </alternativeName>
</protein>
<feature type="transmembrane region" description="Helical" evidence="2">
    <location>
        <begin position="198"/>
        <end position="215"/>
    </location>
</feature>
<feature type="transmembrane region" description="Helical" evidence="2">
    <location>
        <begin position="91"/>
        <end position="114"/>
    </location>
</feature>
<feature type="region of interest" description="Disordered" evidence="3">
    <location>
        <begin position="300"/>
        <end position="331"/>
    </location>
</feature>
<feature type="transmembrane region" description="Helical" evidence="2">
    <location>
        <begin position="580"/>
        <end position="599"/>
    </location>
</feature>
<keyword evidence="2" id="KW-0472">Membrane</keyword>
<feature type="transmembrane region" description="Helical" evidence="2">
    <location>
        <begin position="444"/>
        <end position="465"/>
    </location>
</feature>
<feature type="transmembrane region" description="Helical" evidence="2">
    <location>
        <begin position="163"/>
        <end position="186"/>
    </location>
</feature>
<dbReference type="GO" id="GO:0015297">
    <property type="term" value="F:antiporter activity"/>
    <property type="evidence" value="ECO:0007669"/>
    <property type="project" value="InterPro"/>
</dbReference>
<keyword evidence="2" id="KW-1133">Transmembrane helix</keyword>
<evidence type="ECO:0000313" key="5">
    <source>
        <dbReference type="Proteomes" id="UP000813462"/>
    </source>
</evidence>
<dbReference type="GO" id="GO:0016020">
    <property type="term" value="C:membrane"/>
    <property type="evidence" value="ECO:0007669"/>
    <property type="project" value="InterPro"/>
</dbReference>
<evidence type="ECO:0000313" key="4">
    <source>
        <dbReference type="EMBL" id="KAH7528653.1"/>
    </source>
</evidence>
<comment type="similarity">
    <text evidence="1 2">Belongs to the multi antimicrobial extrusion (MATE) (TC 2.A.66.1) family.</text>
</comment>
<evidence type="ECO:0000256" key="3">
    <source>
        <dbReference type="SAM" id="MobiDB-lite"/>
    </source>
</evidence>
<dbReference type="GO" id="GO:0042910">
    <property type="term" value="F:xenobiotic transmembrane transporter activity"/>
    <property type="evidence" value="ECO:0007669"/>
    <property type="project" value="InterPro"/>
</dbReference>
<feature type="transmembrane region" description="Helical" evidence="2">
    <location>
        <begin position="605"/>
        <end position="621"/>
    </location>
</feature>
<dbReference type="AlphaFoldDB" id="A0A978VE64"/>
<feature type="transmembrane region" description="Helical" evidence="2">
    <location>
        <begin position="342"/>
        <end position="366"/>
    </location>
</feature>
<comment type="caution">
    <text evidence="2">Lacks conserved residue(s) required for the propagation of feature annotation.</text>
</comment>
<keyword evidence="2" id="KW-0812">Transmembrane</keyword>
<gene>
    <name evidence="4" type="ORF">FEM48_Zijuj05G0094900</name>
</gene>
<dbReference type="EMBL" id="JAEACU010000005">
    <property type="protein sequence ID" value="KAH7528653.1"/>
    <property type="molecule type" value="Genomic_DNA"/>
</dbReference>
<name>A0A978VE64_ZIZJJ</name>
<dbReference type="InterPro" id="IPR002528">
    <property type="entry name" value="MATE_fam"/>
</dbReference>
<feature type="compositionally biased region" description="Basic and acidic residues" evidence="3">
    <location>
        <begin position="322"/>
        <end position="331"/>
    </location>
</feature>
<evidence type="ECO:0000256" key="1">
    <source>
        <dbReference type="ARBA" id="ARBA00010199"/>
    </source>
</evidence>
<feature type="transmembrane region" description="Helical" evidence="2">
    <location>
        <begin position="405"/>
        <end position="424"/>
    </location>
</feature>
<feature type="transmembrane region" description="Helical" evidence="2">
    <location>
        <begin position="134"/>
        <end position="151"/>
    </location>
</feature>